<feature type="region of interest" description="Disordered" evidence="1">
    <location>
        <begin position="31"/>
        <end position="80"/>
    </location>
</feature>
<feature type="compositionally biased region" description="Low complexity" evidence="1">
    <location>
        <begin position="49"/>
        <end position="64"/>
    </location>
</feature>
<feature type="compositionally biased region" description="Pro residues" evidence="1">
    <location>
        <begin position="39"/>
        <end position="48"/>
    </location>
</feature>
<dbReference type="KEGG" id="mcau:MIT9_P1918"/>
<dbReference type="AlphaFoldDB" id="A0AAU9CS30"/>
<dbReference type="EMBL" id="AP024714">
    <property type="protein sequence ID" value="BCX82332.1"/>
    <property type="molecule type" value="Genomic_DNA"/>
</dbReference>
<reference evidence="3" key="1">
    <citation type="journal article" date="2024" name="Int. J. Syst. Evol. Microbiol.">
        <title>Methylomarinovum tepidoasis sp. nov., a moderately thermophilic methanotroph of the family Methylothermaceae isolated from a deep-sea hydrothermal field.</title>
        <authorList>
            <person name="Hirayama H."/>
            <person name="Takaki Y."/>
            <person name="Abe M."/>
            <person name="Miyazaki M."/>
            <person name="Uematsu K."/>
            <person name="Matsui Y."/>
            <person name="Takai K."/>
        </authorList>
    </citation>
    <scope>NUCLEOTIDE SEQUENCE [LARGE SCALE GENOMIC DNA]</scope>
    <source>
        <strain evidence="3">IT-9</strain>
    </source>
</reference>
<name>A0AAU9CS30_9GAMM</name>
<evidence type="ECO:0000256" key="1">
    <source>
        <dbReference type="SAM" id="MobiDB-lite"/>
    </source>
</evidence>
<dbReference type="Proteomes" id="UP001321825">
    <property type="component" value="Chromosome"/>
</dbReference>
<sequence length="142" mass="15864">MFELLVALTVLFVVYTLYIFISVAVKGCPHEEGPEATAPTPPQPPVQPEAPEAAAETAPATAEPEPSDEEVAQVKQFKNPETGELAAVPTNYRFAKRWIKEALVKEGLLDRIYRNNELQDPETAAKVKAALERFKRLRKYWA</sequence>
<organism evidence="2 3">
    <name type="scientific">Methylomarinovum caldicuralii</name>
    <dbReference type="NCBI Taxonomy" id="438856"/>
    <lineage>
        <taxon>Bacteria</taxon>
        <taxon>Pseudomonadati</taxon>
        <taxon>Pseudomonadota</taxon>
        <taxon>Gammaproteobacteria</taxon>
        <taxon>Methylococcales</taxon>
        <taxon>Methylothermaceae</taxon>
        <taxon>Methylomarinovum</taxon>
    </lineage>
</organism>
<proteinExistence type="predicted"/>
<keyword evidence="3" id="KW-1185">Reference proteome</keyword>
<accession>A0AAU9CS30</accession>
<protein>
    <submittedName>
        <fullName evidence="2">Uncharacterized protein</fullName>
    </submittedName>
</protein>
<evidence type="ECO:0000313" key="2">
    <source>
        <dbReference type="EMBL" id="BCX82332.1"/>
    </source>
</evidence>
<dbReference type="RefSeq" id="WP_317704734.1">
    <property type="nucleotide sequence ID" value="NZ_AP024714.1"/>
</dbReference>
<gene>
    <name evidence="2" type="ORF">MIT9_P1918</name>
</gene>
<evidence type="ECO:0000313" key="3">
    <source>
        <dbReference type="Proteomes" id="UP001321825"/>
    </source>
</evidence>